<comment type="subcellular location">
    <subcellularLocation>
        <location evidence="1">Membrane</location>
        <topology evidence="1">Multi-pass membrane protein</topology>
    </subcellularLocation>
</comment>
<feature type="region of interest" description="Disordered" evidence="7">
    <location>
        <begin position="1"/>
        <end position="34"/>
    </location>
</feature>
<keyword evidence="2" id="KW-0813">Transport</keyword>
<evidence type="ECO:0000256" key="1">
    <source>
        <dbReference type="ARBA" id="ARBA00004141"/>
    </source>
</evidence>
<dbReference type="InterPro" id="IPR011701">
    <property type="entry name" value="MFS"/>
</dbReference>
<feature type="compositionally biased region" description="Basic and acidic residues" evidence="7">
    <location>
        <begin position="1"/>
        <end position="25"/>
    </location>
</feature>
<accession>A0AAD9SN03</accession>
<evidence type="ECO:0000256" key="6">
    <source>
        <dbReference type="ARBA" id="ARBA00023180"/>
    </source>
</evidence>
<feature type="transmembrane region" description="Helical" evidence="8">
    <location>
        <begin position="119"/>
        <end position="136"/>
    </location>
</feature>
<organism evidence="10 11">
    <name type="scientific">Phomopsis amygdali</name>
    <name type="common">Fusicoccum amygdali</name>
    <dbReference type="NCBI Taxonomy" id="1214568"/>
    <lineage>
        <taxon>Eukaryota</taxon>
        <taxon>Fungi</taxon>
        <taxon>Dikarya</taxon>
        <taxon>Ascomycota</taxon>
        <taxon>Pezizomycotina</taxon>
        <taxon>Sordariomycetes</taxon>
        <taxon>Sordariomycetidae</taxon>
        <taxon>Diaporthales</taxon>
        <taxon>Diaporthaceae</taxon>
        <taxon>Diaporthe</taxon>
    </lineage>
</organism>
<feature type="transmembrane region" description="Helical" evidence="8">
    <location>
        <begin position="90"/>
        <end position="107"/>
    </location>
</feature>
<sequence>MDGEKLDDMNGEKMEQPAKHTKTTEESSNAPPVQVTAYKPGARAPLTKTRFWLVLLSIETGMLAVVLDFYTIPIAVPWLSSGALGYMNSAWLGTAFLVSFALGLLIWPRLFAGFSYKCAFFMAMGAFNIANGRAMVSKTTESMLRARLVQGVGAGGVCGLFDIVLREIVPTEEFGKYMSVSRMIWAVAAVASPLMGGALIEYVDGRFCFMLCILPGHISYYLALFCMKLPEPSWSQMVSSFRQFDYLGMLCLTAGTVCMLLATVSSNTYFPWVPAQFPAVLVSGLAFLTAFFIIEPLVPDPLLHPSLVHNPDLLMIIVAAFFYGANLVGTMYYVPHFFQLALQDNTIISGVSILPMMLGLGMSSRASAFISSRYRTNSRIARVGAALQALASGLMTRWNTDTSRAETTVVLAFLGLGQGTTMISLLHAAQASVNPPAVGTATRLFGFSQASGHTFGVACFATLYTKKLRSSLVGLLLPVEASLADVQKLTDGSGNSDLKSRVLDAYGSSMQHGWWFIFACAVVVLVLSFLVEQHKIHDEAVVWTLDDRTKSSEAEKGP</sequence>
<evidence type="ECO:0000256" key="7">
    <source>
        <dbReference type="SAM" id="MobiDB-lite"/>
    </source>
</evidence>
<evidence type="ECO:0000256" key="4">
    <source>
        <dbReference type="ARBA" id="ARBA00022989"/>
    </source>
</evidence>
<dbReference type="Proteomes" id="UP001265746">
    <property type="component" value="Unassembled WGS sequence"/>
</dbReference>
<evidence type="ECO:0000259" key="9">
    <source>
        <dbReference type="PROSITE" id="PS50850"/>
    </source>
</evidence>
<dbReference type="InterPro" id="IPR020846">
    <property type="entry name" value="MFS_dom"/>
</dbReference>
<dbReference type="AlphaFoldDB" id="A0AAD9SN03"/>
<dbReference type="InterPro" id="IPR036259">
    <property type="entry name" value="MFS_trans_sf"/>
</dbReference>
<protein>
    <recommendedName>
        <fullName evidence="9">Major facilitator superfamily (MFS) profile domain-containing protein</fullName>
    </recommendedName>
</protein>
<proteinExistence type="predicted"/>
<dbReference type="PANTHER" id="PTHR23501:SF187">
    <property type="entry name" value="MAJOR FACILITATOR SUPERFAMILY (MFS) PROFILE DOMAIN-CONTAINING PROTEIN"/>
    <property type="match status" value="1"/>
</dbReference>
<dbReference type="PANTHER" id="PTHR23501">
    <property type="entry name" value="MAJOR FACILITATOR SUPERFAMILY"/>
    <property type="match status" value="1"/>
</dbReference>
<dbReference type="PROSITE" id="PS50850">
    <property type="entry name" value="MFS"/>
    <property type="match status" value="1"/>
</dbReference>
<dbReference type="SUPFAM" id="SSF103473">
    <property type="entry name" value="MFS general substrate transporter"/>
    <property type="match status" value="1"/>
</dbReference>
<reference evidence="10" key="1">
    <citation type="submission" date="2023-06" db="EMBL/GenBank/DDBJ databases">
        <authorList>
            <person name="Noh H."/>
        </authorList>
    </citation>
    <scope>NUCLEOTIDE SEQUENCE</scope>
    <source>
        <strain evidence="10">DUCC20226</strain>
    </source>
</reference>
<name>A0AAD9SN03_PHOAM</name>
<feature type="transmembrane region" description="Helical" evidence="8">
    <location>
        <begin position="180"/>
        <end position="200"/>
    </location>
</feature>
<dbReference type="GO" id="GO:0005886">
    <property type="term" value="C:plasma membrane"/>
    <property type="evidence" value="ECO:0007669"/>
    <property type="project" value="TreeGrafter"/>
</dbReference>
<feature type="transmembrane region" description="Helical" evidence="8">
    <location>
        <begin position="513"/>
        <end position="531"/>
    </location>
</feature>
<evidence type="ECO:0000256" key="2">
    <source>
        <dbReference type="ARBA" id="ARBA00022448"/>
    </source>
</evidence>
<dbReference type="Gene3D" id="1.20.1250.20">
    <property type="entry name" value="MFS general substrate transporter like domains"/>
    <property type="match status" value="1"/>
</dbReference>
<keyword evidence="6" id="KW-0325">Glycoprotein</keyword>
<dbReference type="Gene3D" id="1.20.1720.10">
    <property type="entry name" value="Multidrug resistance protein D"/>
    <property type="match status" value="1"/>
</dbReference>
<dbReference type="GO" id="GO:0022857">
    <property type="term" value="F:transmembrane transporter activity"/>
    <property type="evidence" value="ECO:0007669"/>
    <property type="project" value="InterPro"/>
</dbReference>
<evidence type="ECO:0000313" key="10">
    <source>
        <dbReference type="EMBL" id="KAK2613341.1"/>
    </source>
</evidence>
<feature type="transmembrane region" description="Helical" evidence="8">
    <location>
        <begin position="276"/>
        <end position="294"/>
    </location>
</feature>
<keyword evidence="5 8" id="KW-0472">Membrane</keyword>
<feature type="transmembrane region" description="Helical" evidence="8">
    <location>
        <begin position="314"/>
        <end position="334"/>
    </location>
</feature>
<feature type="transmembrane region" description="Helical" evidence="8">
    <location>
        <begin position="206"/>
        <end position="225"/>
    </location>
</feature>
<dbReference type="EMBL" id="JAUJFL010000001">
    <property type="protein sequence ID" value="KAK2613341.1"/>
    <property type="molecule type" value="Genomic_DNA"/>
</dbReference>
<feature type="transmembrane region" description="Helical" evidence="8">
    <location>
        <begin position="410"/>
        <end position="429"/>
    </location>
</feature>
<feature type="domain" description="Major facilitator superfamily (MFS) profile" evidence="9">
    <location>
        <begin position="54"/>
        <end position="536"/>
    </location>
</feature>
<evidence type="ECO:0000256" key="3">
    <source>
        <dbReference type="ARBA" id="ARBA00022692"/>
    </source>
</evidence>
<keyword evidence="11" id="KW-1185">Reference proteome</keyword>
<dbReference type="Pfam" id="PF07690">
    <property type="entry name" value="MFS_1"/>
    <property type="match status" value="1"/>
</dbReference>
<gene>
    <name evidence="10" type="ORF">N8I77_000259</name>
</gene>
<evidence type="ECO:0000313" key="11">
    <source>
        <dbReference type="Proteomes" id="UP001265746"/>
    </source>
</evidence>
<keyword evidence="3 8" id="KW-0812">Transmembrane</keyword>
<evidence type="ECO:0000256" key="5">
    <source>
        <dbReference type="ARBA" id="ARBA00023136"/>
    </source>
</evidence>
<keyword evidence="4 8" id="KW-1133">Transmembrane helix</keyword>
<evidence type="ECO:0000256" key="8">
    <source>
        <dbReference type="SAM" id="Phobius"/>
    </source>
</evidence>
<comment type="caution">
    <text evidence="10">The sequence shown here is derived from an EMBL/GenBank/DDBJ whole genome shotgun (WGS) entry which is preliminary data.</text>
</comment>
<feature type="transmembrane region" description="Helical" evidence="8">
    <location>
        <begin position="51"/>
        <end position="70"/>
    </location>
</feature>
<feature type="transmembrane region" description="Helical" evidence="8">
    <location>
        <begin position="246"/>
        <end position="264"/>
    </location>
</feature>